<dbReference type="InterPro" id="IPR050605">
    <property type="entry name" value="Olfactomedin-like_domain"/>
</dbReference>
<comment type="caution">
    <text evidence="6">The sequence shown here is derived from an EMBL/GenBank/DDBJ whole genome shotgun (WGS) entry which is preliminary data.</text>
</comment>
<feature type="compositionally biased region" description="Pro residues" evidence="4">
    <location>
        <begin position="208"/>
        <end position="235"/>
    </location>
</feature>
<dbReference type="InterPro" id="IPR008160">
    <property type="entry name" value="Collagen"/>
</dbReference>
<organism evidence="6 7">
    <name type="scientific">Anguilla anguilla</name>
    <name type="common">European freshwater eel</name>
    <name type="synonym">Muraena anguilla</name>
    <dbReference type="NCBI Taxonomy" id="7936"/>
    <lineage>
        <taxon>Eukaryota</taxon>
        <taxon>Metazoa</taxon>
        <taxon>Chordata</taxon>
        <taxon>Craniata</taxon>
        <taxon>Vertebrata</taxon>
        <taxon>Euteleostomi</taxon>
        <taxon>Actinopterygii</taxon>
        <taxon>Neopterygii</taxon>
        <taxon>Teleostei</taxon>
        <taxon>Anguilliformes</taxon>
        <taxon>Anguillidae</taxon>
        <taxon>Anguilla</taxon>
    </lineage>
</organism>
<dbReference type="InterPro" id="IPR003112">
    <property type="entry name" value="Olfac-like_dom"/>
</dbReference>
<evidence type="ECO:0000256" key="2">
    <source>
        <dbReference type="ARBA" id="ARBA00022525"/>
    </source>
</evidence>
<reference evidence="6" key="1">
    <citation type="submission" date="2021-01" db="EMBL/GenBank/DDBJ databases">
        <title>A chromosome-scale assembly of European eel, Anguilla anguilla.</title>
        <authorList>
            <person name="Henkel C."/>
            <person name="Jong-Raadsen S.A."/>
            <person name="Dufour S."/>
            <person name="Weltzien F.-A."/>
            <person name="Palstra A.P."/>
            <person name="Pelster B."/>
            <person name="Spaink H.P."/>
            <person name="Van Den Thillart G.E."/>
            <person name="Jansen H."/>
            <person name="Zahm M."/>
            <person name="Klopp C."/>
            <person name="Cedric C."/>
            <person name="Louis A."/>
            <person name="Berthelot C."/>
            <person name="Parey E."/>
            <person name="Roest Crollius H."/>
            <person name="Montfort J."/>
            <person name="Robinson-Rechavi M."/>
            <person name="Bucao C."/>
            <person name="Bouchez O."/>
            <person name="Gislard M."/>
            <person name="Lluch J."/>
            <person name="Milhes M."/>
            <person name="Lampietro C."/>
            <person name="Lopez Roques C."/>
            <person name="Donnadieu C."/>
            <person name="Braasch I."/>
            <person name="Desvignes T."/>
            <person name="Postlethwait J."/>
            <person name="Bobe J."/>
            <person name="Guiguen Y."/>
            <person name="Dirks R."/>
        </authorList>
    </citation>
    <scope>NUCLEOTIDE SEQUENCE</scope>
    <source>
        <strain evidence="6">Tag_6206</strain>
        <tissue evidence="6">Liver</tissue>
    </source>
</reference>
<evidence type="ECO:0000313" key="7">
    <source>
        <dbReference type="Proteomes" id="UP001044222"/>
    </source>
</evidence>
<evidence type="ECO:0000256" key="1">
    <source>
        <dbReference type="ARBA" id="ARBA00004613"/>
    </source>
</evidence>
<gene>
    <name evidence="6" type="ORF">ANANG_G00204750</name>
</gene>
<dbReference type="SUPFAM" id="SSF63829">
    <property type="entry name" value="Calcium-dependent phosphotriesterase"/>
    <property type="match status" value="1"/>
</dbReference>
<dbReference type="GO" id="GO:0009986">
    <property type="term" value="C:cell surface"/>
    <property type="evidence" value="ECO:0007669"/>
    <property type="project" value="TreeGrafter"/>
</dbReference>
<evidence type="ECO:0000259" key="5">
    <source>
        <dbReference type="PROSITE" id="PS51132"/>
    </source>
</evidence>
<evidence type="ECO:0000313" key="6">
    <source>
        <dbReference type="EMBL" id="KAG5839417.1"/>
    </source>
</evidence>
<keyword evidence="2" id="KW-0964">Secreted</keyword>
<keyword evidence="7" id="KW-1185">Reference proteome</keyword>
<dbReference type="PANTHER" id="PTHR23192">
    <property type="entry name" value="OLFACTOMEDIN-RELATED"/>
    <property type="match status" value="1"/>
</dbReference>
<accession>A0A9D3LYQ1</accession>
<sequence>MREGGEGPSWRMRVLLLGLCTLTVLSSAGLVVLLLRQTQLTAQLLQLDAQVREISERAVVEFLSEVTPLAERQRAKRHHHHNPRSKRSQRPWGPQGPPHGEQQEDMMMMMTYSMVPVRVLVDLCNSTNGICLTGPPGPPGLPGLEGIPGFNGTDGMPGPKGEPGEQGKRGRRGPPGPPGEKGDPGAIGEPGPPGEKGETSNDVISEGPPGPVGPPGPPGPVGPPGPPGPPGPRGPPRNRTHRAHLQRVQTAVGLSYAVPNDDTSSEKAAGKAQEILSKKAECIVKSITNPRNISKMETTFGAWMQDIALKDDERIWVADHFSGRDVKEYRSIASFQNSTSQTIDLRKFFFGCGHIVHNGSIYYHIAGTMEIARFNLHSKRLHTLAIENSLYHNLTYLLNNSKTYFKLAVDENGLWLVFASSLDETIRVAQLDEKTFSVTSYINTSYPRTKAGNAFIACGVLYITDTKDTKVTYAFDLLKQKPVSVTFDLRSPGGVLAMLSYSPKNKHLYVWDSSYVKVYDVHFLADD</sequence>
<dbReference type="GO" id="GO:0005615">
    <property type="term" value="C:extracellular space"/>
    <property type="evidence" value="ECO:0007669"/>
    <property type="project" value="TreeGrafter"/>
</dbReference>
<dbReference type="EMBL" id="JAFIRN010000011">
    <property type="protein sequence ID" value="KAG5839417.1"/>
    <property type="molecule type" value="Genomic_DNA"/>
</dbReference>
<dbReference type="SMART" id="SM00284">
    <property type="entry name" value="OLF"/>
    <property type="match status" value="1"/>
</dbReference>
<dbReference type="PROSITE" id="PS51132">
    <property type="entry name" value="OLF"/>
    <property type="match status" value="1"/>
</dbReference>
<evidence type="ECO:0000256" key="4">
    <source>
        <dbReference type="SAM" id="MobiDB-lite"/>
    </source>
</evidence>
<proteinExistence type="predicted"/>
<dbReference type="Pfam" id="PF02191">
    <property type="entry name" value="OLF"/>
    <property type="match status" value="1"/>
</dbReference>
<feature type="domain" description="Olfactomedin-like" evidence="5">
    <location>
        <begin position="281"/>
        <end position="525"/>
    </location>
</feature>
<dbReference type="AlphaFoldDB" id="A0A9D3LYQ1"/>
<dbReference type="Pfam" id="PF01391">
    <property type="entry name" value="Collagen"/>
    <property type="match status" value="1"/>
</dbReference>
<feature type="region of interest" description="Disordered" evidence="4">
    <location>
        <begin position="71"/>
        <end position="102"/>
    </location>
</feature>
<feature type="compositionally biased region" description="Basic residues" evidence="4">
    <location>
        <begin position="74"/>
        <end position="89"/>
    </location>
</feature>
<comment type="caution">
    <text evidence="3">Lacks conserved residue(s) required for the propagation of feature annotation.</text>
</comment>
<comment type="subcellular location">
    <subcellularLocation>
        <location evidence="1">Secreted</location>
    </subcellularLocation>
</comment>
<evidence type="ECO:0000256" key="3">
    <source>
        <dbReference type="PROSITE-ProRule" id="PRU00446"/>
    </source>
</evidence>
<dbReference type="PANTHER" id="PTHR23192:SF85">
    <property type="entry name" value="GLIOMEDIN"/>
    <property type="match status" value="1"/>
</dbReference>
<protein>
    <recommendedName>
        <fullName evidence="5">Olfactomedin-like domain-containing protein</fullName>
    </recommendedName>
</protein>
<feature type="region of interest" description="Disordered" evidence="4">
    <location>
        <begin position="136"/>
        <end position="240"/>
    </location>
</feature>
<name>A0A9D3LYQ1_ANGAN</name>
<dbReference type="GO" id="GO:0007165">
    <property type="term" value="P:signal transduction"/>
    <property type="evidence" value="ECO:0007669"/>
    <property type="project" value="TreeGrafter"/>
</dbReference>
<dbReference type="Proteomes" id="UP001044222">
    <property type="component" value="Chromosome 11"/>
</dbReference>